<organism evidence="1 2">
    <name type="scientific">Marilutibacter chinensis</name>
    <dbReference type="NCBI Taxonomy" id="2912247"/>
    <lineage>
        <taxon>Bacteria</taxon>
        <taxon>Pseudomonadati</taxon>
        <taxon>Pseudomonadota</taxon>
        <taxon>Gammaproteobacteria</taxon>
        <taxon>Lysobacterales</taxon>
        <taxon>Lysobacteraceae</taxon>
        <taxon>Marilutibacter</taxon>
    </lineage>
</organism>
<dbReference type="Gene3D" id="2.70.98.10">
    <property type="match status" value="1"/>
</dbReference>
<sequence>MVVWNPGEVAVRRLDDLARHFVCVEAGYILEPLEHDPTGNWRGRQRLSLAAT</sequence>
<gene>
    <name evidence="1" type="ORF">L3V18_05795</name>
</gene>
<evidence type="ECO:0000313" key="1">
    <source>
        <dbReference type="EMBL" id="MCF7221303.1"/>
    </source>
</evidence>
<protein>
    <recommendedName>
        <fullName evidence="3">Aldose 1-epimerase</fullName>
    </recommendedName>
</protein>
<dbReference type="Proteomes" id="UP001430796">
    <property type="component" value="Unassembled WGS sequence"/>
</dbReference>
<comment type="caution">
    <text evidence="1">The sequence shown here is derived from an EMBL/GenBank/DDBJ whole genome shotgun (WGS) entry which is preliminary data.</text>
</comment>
<reference evidence="1 2" key="3">
    <citation type="submission" date="2022-01" db="EMBL/GenBank/DDBJ databases">
        <authorList>
            <person name="Zhou L.Y."/>
        </authorList>
    </citation>
    <scope>NUCLEOTIDE SEQUENCE [LARGE SCALE GENOMIC DNA]</scope>
    <source>
        <strain evidence="1 2">TLK-CK17</strain>
    </source>
</reference>
<reference evidence="1 2" key="2">
    <citation type="submission" date="2022-01" db="EMBL/GenBank/DDBJ databases">
        <title>Lysobacter chinensis sp. nov., a bacterium isolated from cow dung compost.</title>
        <authorList>
            <person name="Liu Y."/>
        </authorList>
    </citation>
    <scope>NUCLEOTIDE SEQUENCE [LARGE SCALE GENOMIC DNA]</scope>
    <source>
        <strain evidence="1 2">TLK-CK17</strain>
    </source>
</reference>
<reference evidence="2" key="1">
    <citation type="submission" date="2022-01" db="EMBL/GenBank/DDBJ databases">
        <title>Lysobacter chinensis sp. nov., a bacterium isolated from cow dung compost.</title>
        <authorList>
            <person name="Zhou L.Y."/>
        </authorList>
    </citation>
    <scope>NUCLEOTIDE SEQUENCE [LARGE SCALE GENOMIC DNA]</scope>
    <source>
        <strain evidence="2">TLK-CK17</strain>
    </source>
</reference>
<dbReference type="RefSeq" id="WP_237053746.1">
    <property type="nucleotide sequence ID" value="NZ_JAKJPO010000003.1"/>
</dbReference>
<accession>A0ABS9HRL0</accession>
<dbReference type="EMBL" id="JAKJPO010000003">
    <property type="protein sequence ID" value="MCF7221303.1"/>
    <property type="molecule type" value="Genomic_DNA"/>
</dbReference>
<proteinExistence type="predicted"/>
<evidence type="ECO:0008006" key="3">
    <source>
        <dbReference type="Google" id="ProtNLM"/>
    </source>
</evidence>
<dbReference type="InterPro" id="IPR014718">
    <property type="entry name" value="GH-type_carb-bd"/>
</dbReference>
<evidence type="ECO:0000313" key="2">
    <source>
        <dbReference type="Proteomes" id="UP001430796"/>
    </source>
</evidence>
<name>A0ABS9HRL0_9GAMM</name>
<keyword evidence="2" id="KW-1185">Reference proteome</keyword>